<dbReference type="RefSeq" id="WP_066428152.1">
    <property type="nucleotide sequence ID" value="NZ_CP014227.1"/>
</dbReference>
<evidence type="ECO:0000313" key="1">
    <source>
        <dbReference type="EMBL" id="AMD84556.1"/>
    </source>
</evidence>
<evidence type="ECO:0008006" key="5">
    <source>
        <dbReference type="Google" id="ProtNLM"/>
    </source>
</evidence>
<gene>
    <name evidence="1" type="ORF">AXF12_02875</name>
    <name evidence="2" type="ORF">SAMEA44541418_01164</name>
</gene>
<accession>A0AAX2GXJ0</accession>
<keyword evidence="3" id="KW-1185">Reference proteome</keyword>
<name>A0AAX2GXJ0_9FLAO</name>
<dbReference type="Proteomes" id="UP000065822">
    <property type="component" value="Chromosome"/>
</dbReference>
<reference evidence="1 3" key="1">
    <citation type="submission" date="2016-02" db="EMBL/GenBank/DDBJ databases">
        <authorList>
            <person name="Holder M.E."/>
            <person name="Ajami N.J."/>
            <person name="Petrosino J.F."/>
        </authorList>
    </citation>
    <scope>NUCLEOTIDE SEQUENCE [LARGE SCALE GENOMIC DNA]</scope>
    <source>
        <strain evidence="1 3">CCUG 32990</strain>
    </source>
</reference>
<dbReference type="Proteomes" id="UP000215539">
    <property type="component" value="Chromosome 1"/>
</dbReference>
<evidence type="ECO:0000313" key="2">
    <source>
        <dbReference type="EMBL" id="SNV09345.1"/>
    </source>
</evidence>
<dbReference type="EMBL" id="CP014227">
    <property type="protein sequence ID" value="AMD84556.1"/>
    <property type="molecule type" value="Genomic_DNA"/>
</dbReference>
<evidence type="ECO:0000313" key="3">
    <source>
        <dbReference type="Proteomes" id="UP000065822"/>
    </source>
</evidence>
<proteinExistence type="predicted"/>
<sequence>MDYSVFKGKKIILIIPNHYKIPELMKYNVERLGMEVTVASSKPFKYKHLGHKLHNAFRKTFYKDRTFKKALEKRYNFEEVLKQTASLKEKADYVLIIRPDAIPLQQTDLVFSLGKRVVAYQWDGLNRYPEIFEYIKKYKHFYSFDPDDYQRYKDQYPQLKLCTNFYFDDDRVGEVTPNNSVYYAGAYVANRIEDTLFLVNELTKYDLPLDINISGIEPHKYLYDRTHINFASFSFMENLRRTKSAKVLLDFKIVEHNGLSMRFFEALKYKKKIITNNTTVVNYDFYNPNNIFILHKDPLERLGDFLHSDYQEVPEEIVQYYAFSSWLYRLLEGEYRQ</sequence>
<reference evidence="2 4" key="2">
    <citation type="submission" date="2017-06" db="EMBL/GenBank/DDBJ databases">
        <authorList>
            <consortium name="Pathogen Informatics"/>
        </authorList>
    </citation>
    <scope>NUCLEOTIDE SEQUENCE [LARGE SCALE GENOMIC DNA]</scope>
    <source>
        <strain evidence="2 4">NCTC12947</strain>
    </source>
</reference>
<dbReference type="KEGG" id="chg:AXF12_02875"/>
<organism evidence="2 4">
    <name type="scientific">Capnocytophaga haemolytica</name>
    <dbReference type="NCBI Taxonomy" id="45243"/>
    <lineage>
        <taxon>Bacteria</taxon>
        <taxon>Pseudomonadati</taxon>
        <taxon>Bacteroidota</taxon>
        <taxon>Flavobacteriia</taxon>
        <taxon>Flavobacteriales</taxon>
        <taxon>Flavobacteriaceae</taxon>
        <taxon>Capnocytophaga</taxon>
    </lineage>
</organism>
<dbReference type="AlphaFoldDB" id="A0AAX2GXJ0"/>
<dbReference type="EMBL" id="LT906449">
    <property type="protein sequence ID" value="SNV09345.1"/>
    <property type="molecule type" value="Genomic_DNA"/>
</dbReference>
<evidence type="ECO:0000313" key="4">
    <source>
        <dbReference type="Proteomes" id="UP000215539"/>
    </source>
</evidence>
<protein>
    <recommendedName>
        <fullName evidence="5">Lipopolysaccharide biosynthesis protein</fullName>
    </recommendedName>
</protein>